<feature type="domain" description="DUF6788" evidence="1">
    <location>
        <begin position="8"/>
        <end position="63"/>
    </location>
</feature>
<reference evidence="2 3" key="1">
    <citation type="submission" date="2019-05" db="EMBL/GenBank/DDBJ databases">
        <authorList>
            <person name="Lee S.D."/>
        </authorList>
    </citation>
    <scope>NUCLEOTIDE SEQUENCE [LARGE SCALE GENOMIC DNA]</scope>
    <source>
        <strain evidence="2 3">C5-26</strain>
    </source>
</reference>
<comment type="caution">
    <text evidence="2">The sequence shown here is derived from an EMBL/GenBank/DDBJ whole genome shotgun (WGS) entry which is preliminary data.</text>
</comment>
<keyword evidence="3" id="KW-1185">Reference proteome</keyword>
<sequence length="93" mass="10285">MTPDSRFPRKIRGSVVVQRRRCGKQSCRCSDGTQLHESIVLSYSQGGRNRTVMLAPQDVAKVRVAVERYRSAQADLEAEGNAGLAALLARRAR</sequence>
<name>A0A563DPS6_9MICO</name>
<dbReference type="RefSeq" id="WP_146321459.1">
    <property type="nucleotide sequence ID" value="NZ_VCQV01000089.1"/>
</dbReference>
<accession>A0A563DPS6</accession>
<evidence type="ECO:0000313" key="3">
    <source>
        <dbReference type="Proteomes" id="UP000320244"/>
    </source>
</evidence>
<gene>
    <name evidence="2" type="ORF">FGL98_24615</name>
</gene>
<dbReference type="AlphaFoldDB" id="A0A563DPS6"/>
<reference evidence="2 3" key="2">
    <citation type="submission" date="2019-08" db="EMBL/GenBank/DDBJ databases">
        <title>Jejuicoccus antrihumi gen. nov., sp. nov., a new member of the family Dermacoccaceae isolated from a cave.</title>
        <authorList>
            <person name="Schumann P."/>
            <person name="Kim I.S."/>
        </authorList>
    </citation>
    <scope>NUCLEOTIDE SEQUENCE [LARGE SCALE GENOMIC DNA]</scope>
    <source>
        <strain evidence="2 3">C5-26</strain>
    </source>
</reference>
<dbReference type="InterPro" id="IPR046738">
    <property type="entry name" value="DUF6788"/>
</dbReference>
<dbReference type="Pfam" id="PF20586">
    <property type="entry name" value="DUF6788"/>
    <property type="match status" value="1"/>
</dbReference>
<dbReference type="Proteomes" id="UP000320244">
    <property type="component" value="Unassembled WGS sequence"/>
</dbReference>
<evidence type="ECO:0000259" key="1">
    <source>
        <dbReference type="Pfam" id="PF20586"/>
    </source>
</evidence>
<organism evidence="2 3">
    <name type="scientific">Leekyejoonella antrihumi</name>
    <dbReference type="NCBI Taxonomy" id="1660198"/>
    <lineage>
        <taxon>Bacteria</taxon>
        <taxon>Bacillati</taxon>
        <taxon>Actinomycetota</taxon>
        <taxon>Actinomycetes</taxon>
        <taxon>Micrococcales</taxon>
        <taxon>Dermacoccaceae</taxon>
        <taxon>Leekyejoonella</taxon>
    </lineage>
</organism>
<protein>
    <recommendedName>
        <fullName evidence="1">DUF6788 domain-containing protein</fullName>
    </recommendedName>
</protein>
<proteinExistence type="predicted"/>
<evidence type="ECO:0000313" key="2">
    <source>
        <dbReference type="EMBL" id="TWP32179.1"/>
    </source>
</evidence>
<dbReference type="EMBL" id="VCQV01000089">
    <property type="protein sequence ID" value="TWP32179.1"/>
    <property type="molecule type" value="Genomic_DNA"/>
</dbReference>